<accession>A0A9D3PRP4</accession>
<dbReference type="PROSITE" id="PS50106">
    <property type="entry name" value="PDZ"/>
    <property type="match status" value="1"/>
</dbReference>
<feature type="region of interest" description="Disordered" evidence="1">
    <location>
        <begin position="702"/>
        <end position="902"/>
    </location>
</feature>
<feature type="compositionally biased region" description="Polar residues" evidence="1">
    <location>
        <begin position="574"/>
        <end position="611"/>
    </location>
</feature>
<feature type="region of interest" description="Disordered" evidence="1">
    <location>
        <begin position="956"/>
        <end position="1100"/>
    </location>
</feature>
<dbReference type="PANTHER" id="PTHR46767:SF2">
    <property type="entry name" value="LIM DOMAIN 7B"/>
    <property type="match status" value="1"/>
</dbReference>
<dbReference type="EMBL" id="JAFDVH010000015">
    <property type="protein sequence ID" value="KAG7463574.1"/>
    <property type="molecule type" value="Genomic_DNA"/>
</dbReference>
<evidence type="ECO:0000313" key="4">
    <source>
        <dbReference type="Proteomes" id="UP001046870"/>
    </source>
</evidence>
<feature type="region of interest" description="Disordered" evidence="1">
    <location>
        <begin position="284"/>
        <end position="353"/>
    </location>
</feature>
<feature type="region of interest" description="Disordered" evidence="1">
    <location>
        <begin position="429"/>
        <end position="483"/>
    </location>
</feature>
<dbReference type="InterPro" id="IPR036034">
    <property type="entry name" value="PDZ_sf"/>
</dbReference>
<evidence type="ECO:0000256" key="1">
    <source>
        <dbReference type="SAM" id="MobiDB-lite"/>
    </source>
</evidence>
<dbReference type="GO" id="GO:0030155">
    <property type="term" value="P:regulation of cell adhesion"/>
    <property type="evidence" value="ECO:0007669"/>
    <property type="project" value="InterPro"/>
</dbReference>
<dbReference type="SMART" id="SM00228">
    <property type="entry name" value="PDZ"/>
    <property type="match status" value="1"/>
</dbReference>
<feature type="compositionally biased region" description="Basic and acidic residues" evidence="1">
    <location>
        <begin position="702"/>
        <end position="714"/>
    </location>
</feature>
<feature type="compositionally biased region" description="Polar residues" evidence="1">
    <location>
        <begin position="653"/>
        <end position="672"/>
    </location>
</feature>
<gene>
    <name evidence="3" type="ORF">MATL_G00178040</name>
</gene>
<dbReference type="Pfam" id="PF15949">
    <property type="entry name" value="DUF4757"/>
    <property type="match status" value="1"/>
</dbReference>
<dbReference type="CDD" id="cd00136">
    <property type="entry name" value="PDZ_canonical"/>
    <property type="match status" value="1"/>
</dbReference>
<dbReference type="SUPFAM" id="SSF50156">
    <property type="entry name" value="PDZ domain-like"/>
    <property type="match status" value="1"/>
</dbReference>
<feature type="compositionally biased region" description="Polar residues" evidence="1">
    <location>
        <begin position="284"/>
        <end position="297"/>
    </location>
</feature>
<dbReference type="InterPro" id="IPR029978">
    <property type="entry name" value="LMO-7"/>
</dbReference>
<feature type="compositionally biased region" description="Basic and acidic residues" evidence="1">
    <location>
        <begin position="775"/>
        <end position="800"/>
    </location>
</feature>
<proteinExistence type="predicted"/>
<evidence type="ECO:0000259" key="2">
    <source>
        <dbReference type="PROSITE" id="PS50106"/>
    </source>
</evidence>
<dbReference type="GO" id="GO:0023051">
    <property type="term" value="P:regulation of signaling"/>
    <property type="evidence" value="ECO:0007669"/>
    <property type="project" value="InterPro"/>
</dbReference>
<dbReference type="InterPro" id="IPR001478">
    <property type="entry name" value="PDZ"/>
</dbReference>
<dbReference type="AlphaFoldDB" id="A0A9D3PRP4"/>
<feature type="compositionally biased region" description="Low complexity" evidence="1">
    <location>
        <begin position="152"/>
        <end position="166"/>
    </location>
</feature>
<feature type="domain" description="PDZ" evidence="2">
    <location>
        <begin position="495"/>
        <end position="556"/>
    </location>
</feature>
<feature type="compositionally biased region" description="Polar residues" evidence="1">
    <location>
        <begin position="1060"/>
        <end position="1072"/>
    </location>
</feature>
<comment type="caution">
    <text evidence="3">The sequence shown here is derived from an EMBL/GenBank/DDBJ whole genome shotgun (WGS) entry which is preliminary data.</text>
</comment>
<feature type="compositionally biased region" description="Polar residues" evidence="1">
    <location>
        <begin position="1"/>
        <end position="13"/>
    </location>
</feature>
<dbReference type="OrthoDB" id="15627at2759"/>
<feature type="region of interest" description="Disordered" evidence="1">
    <location>
        <begin position="650"/>
        <end position="690"/>
    </location>
</feature>
<protein>
    <recommendedName>
        <fullName evidence="2">PDZ domain-containing protein</fullName>
    </recommendedName>
</protein>
<feature type="compositionally biased region" description="Polar residues" evidence="1">
    <location>
        <begin position="985"/>
        <end position="1004"/>
    </location>
</feature>
<feature type="compositionally biased region" description="Low complexity" evidence="1">
    <location>
        <begin position="957"/>
        <end position="984"/>
    </location>
</feature>
<name>A0A9D3PRP4_MEGAT</name>
<feature type="compositionally biased region" description="Polar residues" evidence="1">
    <location>
        <begin position="167"/>
        <end position="190"/>
    </location>
</feature>
<feature type="compositionally biased region" description="Basic and acidic residues" evidence="1">
    <location>
        <begin position="27"/>
        <end position="39"/>
    </location>
</feature>
<sequence>MADNPSSPVNAETQHYKELQKAQAWTKENEEKWQDDLSRWKSRRRGAQSDTVRTREGPEHAGLIASAASAGNAETLQGMQEERDGRELGAPIRDSSASPSVRRDVFSELQPRSRSLPPRSYTVDSPYPPVTGAAVPSVPSVTGDSSCAGALSPDSTSTPTAATPPSIQSNTGRAASDNTSSPSTAVPDQNSSTTTDRSSSTITDKTSTDLTNQIGAAVTDQTSTSFTERVSTAVAKPTSTTLNSCISTSVTNLTDTTLTDWTSTAAASSTGSTRADQIGTALTDSTSADLDSQTSTASDDRTSGVLTNLVGASKSGESSAGSVNRASEPSHSFGRPMEHRSPGPLYNHNSMDTKPGLAQVTALLPGGSRRSDSSRLAFVVSPRPFGTQSTRIASLPKPFAMEGSHKRFNGEMNRPQSSAALNRYSQFLTSEDEARSPSNSVPSSNEDEEEGTAPGPHKTCSTPRTGSDLIQPKLVSPVSSVSESCTLQGRYSDMRISLNQKPNGSQDFGFQTSRDSTGIFVKSVQQGSLAERSDLRVGDEILAVDGRRASEMSREQREGSMDASLQLDVRRNGQESSSENHINASNDFNSQPSSETTMKMSHSFSNKSVNDLESKGMNGGLHDESVTMRNKEPQLLSLKNFKRRSEFFEKQGGSESAISDLQVPSISTASNRRSWDPMEERRRQEKWQQEQERLLQEKYKRDQEKLEEEWRRAQQEAVSKGSSYHEEEQKILDTETRSLSPLSPVSPLSQTTPPPWGDPSRLVESKALEAGSKQQGEEKRGTGEEQRSEGEELEWQKKLEEEEQPPGLGGEEGRKTCQDAAKQQQFREQSRSQEQEQRKGESDGFAKILPEMAPSDRVKSKSTPDLDEVDKPAEKAAGGGVRVGLRSQEAQRKRNRPLSQAELDRLQILEEMKKRTQLLTDSSWIRQRSANIYKEPICLGAGMRRYESLDNLNTARSWRQSPWPPGSSSSSSRPQSAVSSSASSCGYTRSISYTLPTSHSTGSLRQGPWFQPSPTAPAPPTDLSEEPDPEACPQSQPRTSASTASPTSGDQDQEPKSEYETSISTAAPVTSHSKMDGPPPCDLTTQQQTEGENTANEEDV</sequence>
<dbReference type="InterPro" id="IPR031865">
    <property type="entry name" value="DUF4757"/>
</dbReference>
<feature type="compositionally biased region" description="Basic and acidic residues" evidence="1">
    <location>
        <begin position="723"/>
        <end position="736"/>
    </location>
</feature>
<feature type="compositionally biased region" description="Low complexity" evidence="1">
    <location>
        <begin position="1034"/>
        <end position="1048"/>
    </location>
</feature>
<feature type="compositionally biased region" description="Low complexity" evidence="1">
    <location>
        <begin position="737"/>
        <end position="751"/>
    </location>
</feature>
<feature type="compositionally biased region" description="Basic and acidic residues" evidence="1">
    <location>
        <begin position="621"/>
        <end position="631"/>
    </location>
</feature>
<dbReference type="Pfam" id="PF00595">
    <property type="entry name" value="PDZ"/>
    <property type="match status" value="1"/>
</dbReference>
<feature type="region of interest" description="Disordered" evidence="1">
    <location>
        <begin position="570"/>
        <end position="631"/>
    </location>
</feature>
<feature type="compositionally biased region" description="Basic and acidic residues" evidence="1">
    <location>
        <begin position="854"/>
        <end position="874"/>
    </location>
</feature>
<dbReference type="PANTHER" id="PTHR46767">
    <property type="entry name" value="LIM DOMAIN ONLY PROTEIN 7"/>
    <property type="match status" value="1"/>
</dbReference>
<feature type="compositionally biased region" description="Low complexity" evidence="1">
    <location>
        <begin position="311"/>
        <end position="322"/>
    </location>
</feature>
<organism evidence="3 4">
    <name type="scientific">Megalops atlanticus</name>
    <name type="common">Tarpon</name>
    <name type="synonym">Clupea gigantea</name>
    <dbReference type="NCBI Taxonomy" id="7932"/>
    <lineage>
        <taxon>Eukaryota</taxon>
        <taxon>Metazoa</taxon>
        <taxon>Chordata</taxon>
        <taxon>Craniata</taxon>
        <taxon>Vertebrata</taxon>
        <taxon>Euteleostomi</taxon>
        <taxon>Actinopterygii</taxon>
        <taxon>Neopterygii</taxon>
        <taxon>Teleostei</taxon>
        <taxon>Elopiformes</taxon>
        <taxon>Megalopidae</taxon>
        <taxon>Megalops</taxon>
    </lineage>
</organism>
<feature type="compositionally biased region" description="Polar residues" evidence="1">
    <location>
        <begin position="1083"/>
        <end position="1094"/>
    </location>
</feature>
<feature type="compositionally biased region" description="Low complexity" evidence="1">
    <location>
        <begin position="191"/>
        <end position="211"/>
    </location>
</feature>
<reference evidence="3" key="1">
    <citation type="submission" date="2021-01" db="EMBL/GenBank/DDBJ databases">
        <authorList>
            <person name="Zahm M."/>
            <person name="Roques C."/>
            <person name="Cabau C."/>
            <person name="Klopp C."/>
            <person name="Donnadieu C."/>
            <person name="Jouanno E."/>
            <person name="Lampietro C."/>
            <person name="Louis A."/>
            <person name="Herpin A."/>
            <person name="Echchiki A."/>
            <person name="Berthelot C."/>
            <person name="Parey E."/>
            <person name="Roest-Crollius H."/>
            <person name="Braasch I."/>
            <person name="Postlethwait J."/>
            <person name="Bobe J."/>
            <person name="Montfort J."/>
            <person name="Bouchez O."/>
            <person name="Begum T."/>
            <person name="Mejri S."/>
            <person name="Adams A."/>
            <person name="Chen W.-J."/>
            <person name="Guiguen Y."/>
        </authorList>
    </citation>
    <scope>NUCLEOTIDE SEQUENCE</scope>
    <source>
        <strain evidence="3">YG-15Mar2019-1</strain>
        <tissue evidence="3">Brain</tissue>
    </source>
</reference>
<evidence type="ECO:0000313" key="3">
    <source>
        <dbReference type="EMBL" id="KAG7463574.1"/>
    </source>
</evidence>
<feature type="compositionally biased region" description="Basic and acidic residues" evidence="1">
    <location>
        <begin position="673"/>
        <end position="690"/>
    </location>
</feature>
<dbReference type="Proteomes" id="UP001046870">
    <property type="component" value="Chromosome 15"/>
</dbReference>
<dbReference type="Gene3D" id="2.30.42.10">
    <property type="match status" value="1"/>
</dbReference>
<feature type="compositionally biased region" description="Basic and acidic residues" evidence="1">
    <location>
        <begin position="828"/>
        <end position="844"/>
    </location>
</feature>
<keyword evidence="4" id="KW-1185">Reference proteome</keyword>
<feature type="region of interest" description="Disordered" evidence="1">
    <location>
        <begin position="1"/>
        <end position="226"/>
    </location>
</feature>